<comment type="caution">
    <text evidence="1">The sequence shown here is derived from an EMBL/GenBank/DDBJ whole genome shotgun (WGS) entry which is preliminary data.</text>
</comment>
<dbReference type="RefSeq" id="WP_010601957.1">
    <property type="nucleotide sequence ID" value="NZ_JAPJUH010000006.1"/>
</dbReference>
<dbReference type="EMBL" id="JAPJUH010000006">
    <property type="protein sequence ID" value="MCX3266983.1"/>
    <property type="molecule type" value="Genomic_DNA"/>
</dbReference>
<protein>
    <submittedName>
        <fullName evidence="1">Uncharacterized protein</fullName>
    </submittedName>
</protein>
<evidence type="ECO:0000313" key="1">
    <source>
        <dbReference type="EMBL" id="MCX3266983.1"/>
    </source>
</evidence>
<dbReference type="AlphaFoldDB" id="A0A9X3IBV3"/>
<sequence>MTLAEFRDSLKLDQPKPNLSVPLKALWYDGKGEWNNAHNEVDHLSDISSSRIHAYLHRKEGDIWNADYWYRKAKETRPNVSLEEEWEMLVTRFL</sequence>
<accession>A0A9X3IBV3</accession>
<gene>
    <name evidence="1" type="ORF">OQZ29_19640</name>
</gene>
<keyword evidence="2" id="KW-1185">Reference proteome</keyword>
<name>A0A9X3IBV3_9SPHI</name>
<evidence type="ECO:0000313" key="2">
    <source>
        <dbReference type="Proteomes" id="UP001142592"/>
    </source>
</evidence>
<dbReference type="Proteomes" id="UP001142592">
    <property type="component" value="Unassembled WGS sequence"/>
</dbReference>
<organism evidence="1 2">
    <name type="scientific">Pedobacter agri</name>
    <dbReference type="NCBI Taxonomy" id="454586"/>
    <lineage>
        <taxon>Bacteria</taxon>
        <taxon>Pseudomonadati</taxon>
        <taxon>Bacteroidota</taxon>
        <taxon>Sphingobacteriia</taxon>
        <taxon>Sphingobacteriales</taxon>
        <taxon>Sphingobacteriaceae</taxon>
        <taxon>Pedobacter</taxon>
    </lineage>
</organism>
<reference evidence="1" key="1">
    <citation type="submission" date="2022-11" db="EMBL/GenBank/DDBJ databases">
        <authorList>
            <person name="Graham C."/>
            <person name="Newman J.D."/>
        </authorList>
    </citation>
    <scope>NUCLEOTIDE SEQUENCE</scope>
    <source>
        <strain evidence="1">DSM 19486</strain>
    </source>
</reference>
<proteinExistence type="predicted"/>